<dbReference type="CDD" id="cd14719">
    <property type="entry name" value="bZIP_BACH"/>
    <property type="match status" value="1"/>
</dbReference>
<feature type="coiled-coil region" evidence="4">
    <location>
        <begin position="549"/>
        <end position="583"/>
    </location>
</feature>
<evidence type="ECO:0000256" key="1">
    <source>
        <dbReference type="ARBA" id="ARBA00023015"/>
    </source>
</evidence>
<keyword evidence="3" id="KW-0804">Transcription</keyword>
<feature type="domain" description="BTB" evidence="6">
    <location>
        <begin position="36"/>
        <end position="102"/>
    </location>
</feature>
<dbReference type="InterPro" id="IPR043321">
    <property type="entry name" value="bZIP_BACH"/>
</dbReference>
<dbReference type="RefSeq" id="XP_016389558.1">
    <property type="nucleotide sequence ID" value="XM_016534072.1"/>
</dbReference>
<evidence type="ECO:0000256" key="2">
    <source>
        <dbReference type="ARBA" id="ARBA00023125"/>
    </source>
</evidence>
<feature type="compositionally biased region" description="Basic and acidic residues" evidence="5">
    <location>
        <begin position="439"/>
        <end position="456"/>
    </location>
</feature>
<evidence type="ECO:0000256" key="3">
    <source>
        <dbReference type="ARBA" id="ARBA00023163"/>
    </source>
</evidence>
<feature type="domain" description="BZIP" evidence="7">
    <location>
        <begin position="529"/>
        <end position="587"/>
    </location>
</feature>
<dbReference type="SUPFAM" id="SSF47454">
    <property type="entry name" value="A DNA-binding domain in eukaryotic transcription factors"/>
    <property type="match status" value="1"/>
</dbReference>
<name>A0A673GCS8_9TELE</name>
<evidence type="ECO:0000256" key="5">
    <source>
        <dbReference type="SAM" id="MobiDB-lite"/>
    </source>
</evidence>
<dbReference type="InterPro" id="IPR011333">
    <property type="entry name" value="SKP1/BTB/POZ_sf"/>
</dbReference>
<reference evidence="8" key="1">
    <citation type="submission" date="2025-05" db="UniProtKB">
        <authorList>
            <consortium name="Ensembl"/>
        </authorList>
    </citation>
    <scope>IDENTIFICATION</scope>
</reference>
<gene>
    <name evidence="8" type="primary">LOC107724969</name>
</gene>
<proteinExistence type="predicted"/>
<feature type="region of interest" description="Disordered" evidence="5">
    <location>
        <begin position="136"/>
        <end position="176"/>
    </location>
</feature>
<dbReference type="OrthoDB" id="6365358at2759"/>
<dbReference type="Ensembl" id="ENSSRHT00000013756.1">
    <property type="protein sequence ID" value="ENSSRHP00000013280.1"/>
    <property type="gene ID" value="ENSSRHG00000007521.1"/>
</dbReference>
<dbReference type="Pfam" id="PF03131">
    <property type="entry name" value="bZIP_Maf"/>
    <property type="match status" value="1"/>
</dbReference>
<evidence type="ECO:0000256" key="4">
    <source>
        <dbReference type="SAM" id="Coils"/>
    </source>
</evidence>
<feature type="compositionally biased region" description="Polar residues" evidence="5">
    <location>
        <begin position="157"/>
        <end position="166"/>
    </location>
</feature>
<feature type="region of interest" description="Disordered" evidence="5">
    <location>
        <begin position="438"/>
        <end position="478"/>
    </location>
</feature>
<dbReference type="SUPFAM" id="SSF57959">
    <property type="entry name" value="Leucine zipper domain"/>
    <property type="match status" value="1"/>
</dbReference>
<dbReference type="SMART" id="SM00225">
    <property type="entry name" value="BTB"/>
    <property type="match status" value="1"/>
</dbReference>
<evidence type="ECO:0000313" key="9">
    <source>
        <dbReference type="Proteomes" id="UP000472270"/>
    </source>
</evidence>
<dbReference type="GO" id="GO:0000981">
    <property type="term" value="F:DNA-binding transcription factor activity, RNA polymerase II-specific"/>
    <property type="evidence" value="ECO:0007669"/>
    <property type="project" value="TreeGrafter"/>
</dbReference>
<dbReference type="GO" id="GO:0000978">
    <property type="term" value="F:RNA polymerase II cis-regulatory region sequence-specific DNA binding"/>
    <property type="evidence" value="ECO:0007669"/>
    <property type="project" value="TreeGrafter"/>
</dbReference>
<dbReference type="PROSITE" id="PS50097">
    <property type="entry name" value="BTB"/>
    <property type="match status" value="1"/>
</dbReference>
<dbReference type="PANTHER" id="PTHR46105">
    <property type="entry name" value="AGAP004733-PA"/>
    <property type="match status" value="1"/>
</dbReference>
<dbReference type="PROSITE" id="PS00036">
    <property type="entry name" value="BZIP_BASIC"/>
    <property type="match status" value="1"/>
</dbReference>
<keyword evidence="2" id="KW-0238">DNA-binding</keyword>
<evidence type="ECO:0000313" key="8">
    <source>
        <dbReference type="Ensembl" id="ENSSRHP00000013279.1"/>
    </source>
</evidence>
<keyword evidence="9" id="KW-1185">Reference proteome</keyword>
<organism evidence="8 9">
    <name type="scientific">Sinocyclocheilus rhinocerous</name>
    <dbReference type="NCBI Taxonomy" id="307959"/>
    <lineage>
        <taxon>Eukaryota</taxon>
        <taxon>Metazoa</taxon>
        <taxon>Chordata</taxon>
        <taxon>Craniata</taxon>
        <taxon>Vertebrata</taxon>
        <taxon>Euteleostomi</taxon>
        <taxon>Actinopterygii</taxon>
        <taxon>Neopterygii</taxon>
        <taxon>Teleostei</taxon>
        <taxon>Ostariophysi</taxon>
        <taxon>Cypriniformes</taxon>
        <taxon>Cyprinidae</taxon>
        <taxon>Cyprininae</taxon>
        <taxon>Sinocyclocheilus</taxon>
    </lineage>
</organism>
<dbReference type="InterPro" id="IPR004826">
    <property type="entry name" value="bZIP_Maf"/>
</dbReference>
<dbReference type="InterPro" id="IPR050457">
    <property type="entry name" value="ZnFinger_BTB_dom_contain"/>
</dbReference>
<protein>
    <submittedName>
        <fullName evidence="8">Transcription regulator protein BACH1-like</fullName>
    </submittedName>
</protein>
<dbReference type="Gene3D" id="3.30.710.10">
    <property type="entry name" value="Potassium Channel Kv1.1, Chain A"/>
    <property type="match status" value="1"/>
</dbReference>
<dbReference type="RefSeq" id="XP_016389557.1">
    <property type="nucleotide sequence ID" value="XM_016534071.1"/>
</dbReference>
<dbReference type="InterPro" id="IPR000210">
    <property type="entry name" value="BTB/POZ_dom"/>
</dbReference>
<dbReference type="InterPro" id="IPR046347">
    <property type="entry name" value="bZIP_sf"/>
</dbReference>
<dbReference type="Ensembl" id="ENSSRHT00000013755.1">
    <property type="protein sequence ID" value="ENSSRHP00000013279.1"/>
    <property type="gene ID" value="ENSSRHG00000007521.1"/>
</dbReference>
<evidence type="ECO:0000259" key="7">
    <source>
        <dbReference type="PROSITE" id="PS50217"/>
    </source>
</evidence>
<dbReference type="Proteomes" id="UP000472270">
    <property type="component" value="Unassembled WGS sequence"/>
</dbReference>
<dbReference type="KEGG" id="srx:107724969"/>
<dbReference type="Pfam" id="PF00651">
    <property type="entry name" value="BTB"/>
    <property type="match status" value="1"/>
</dbReference>
<dbReference type="PROSITE" id="PS50217">
    <property type="entry name" value="BZIP"/>
    <property type="match status" value="1"/>
</dbReference>
<sequence>MSVDGPRTSVFTFQSAVHSHHVLRSLEELRQKELLCDVTVEVERRSFRAHSSVLASCSGYFYTRLTNHSRPNLTVRLPDEVTVEGFEPLLQFAYTAKLHFTKENILEIHRCAEFLGFQNLDKACFEFLIPKFSDGSGTSKKVKSKSKSQASHEKSQAICSPNGQNPETEEDRVPQDASTVMQAASITSFAESPEDCPPISNDKEMQLDLSPLYARSTSYHMGDGQDQFCLQNCGPQLPSSSLAASEVCPYLSISSTSDNEKLHSTAAGCDGDILAMEDEFQKELAVEMHCEPPTDKDLNIASITEGHFDQSEGLMPSTDCTQLCPLNSAQSSGVLDSISGAPDLSNIGTEDNRVFDSNEQTFSELTPKDCSTKRSMVEREVAEHLAKGFWPDLSSTLNEPLPLDSIDQSSAGNGSDFHWLKHLDLGAAPDDCPFLRDLSSSDRHTSGGDTLSKEDTGDSPCMSPINSRENSECESDGDCTQCGSSEQVQEVDLPFPVEQISSMTRRAFLQMLKREQLTPEQLEFVQDVRRRSKNRMAAQRCRKRKLDCIYRLEGEIKKLRIEKEKLLQDHNQLKLGIEDVRQNLSGLCQSLCMDASPQSEQLQVLARYVSSDCPTSVLLTPMASPSLAGPDQDTHGNSTLDTFLADTCPEGDTVALSLPTAFLQDNVQSTVSDPAP</sequence>
<dbReference type="InterPro" id="IPR008917">
    <property type="entry name" value="TF_DNA-bd_sf"/>
</dbReference>
<dbReference type="AlphaFoldDB" id="A0A673GCS8"/>
<dbReference type="InterPro" id="IPR004827">
    <property type="entry name" value="bZIP"/>
</dbReference>
<accession>A0A673GCS8</accession>
<keyword evidence="1" id="KW-0805">Transcription regulation</keyword>
<dbReference type="PANTHER" id="PTHR46105:SF23">
    <property type="entry name" value="TRANSCRIPTION REGULATOR PROTEIN BACH1"/>
    <property type="match status" value="1"/>
</dbReference>
<evidence type="ECO:0000259" key="6">
    <source>
        <dbReference type="PROSITE" id="PS50097"/>
    </source>
</evidence>
<dbReference type="SUPFAM" id="SSF54695">
    <property type="entry name" value="POZ domain"/>
    <property type="match status" value="1"/>
</dbReference>
<dbReference type="SMART" id="SM00338">
    <property type="entry name" value="BRLZ"/>
    <property type="match status" value="1"/>
</dbReference>
<keyword evidence="4" id="KW-0175">Coiled coil</keyword>
<dbReference type="Gene3D" id="1.10.880.10">
    <property type="entry name" value="Transcription factor, Skn-1-like, DNA-binding domain"/>
    <property type="match status" value="1"/>
</dbReference>
<dbReference type="GeneID" id="107724969"/>